<keyword evidence="1" id="KW-1133">Transmembrane helix</keyword>
<dbReference type="AlphaFoldDB" id="A0A4Q5M324"/>
<evidence type="ECO:0000256" key="1">
    <source>
        <dbReference type="SAM" id="Phobius"/>
    </source>
</evidence>
<proteinExistence type="predicted"/>
<dbReference type="EMBL" id="SEWF01000007">
    <property type="protein sequence ID" value="RYU96449.1"/>
    <property type="molecule type" value="Genomic_DNA"/>
</dbReference>
<evidence type="ECO:0000313" key="3">
    <source>
        <dbReference type="Proteomes" id="UP000293162"/>
    </source>
</evidence>
<name>A0A4Q5M324_9BACT</name>
<keyword evidence="1" id="KW-0812">Transmembrane</keyword>
<keyword evidence="3" id="KW-1185">Reference proteome</keyword>
<sequence>MLTDEQIFDILDGCADAEVLQQHTYLLANSGVYQQYFKELESIHLDLAQMPLEHTSVSFTENVLAATPVAKPKVISVKKKDWSRKLPYIFFGTMVAILVVSVIIAIFYQPTSATVQQEPNILIKELSDLFSKYFTQLGILLNLIVMLALFDKKILRPYFKQRRISLG</sequence>
<protein>
    <submittedName>
        <fullName evidence="2">Uncharacterized protein</fullName>
    </submittedName>
</protein>
<organism evidence="2 3">
    <name type="scientific">Emticicia agri</name>
    <dbReference type="NCBI Taxonomy" id="2492393"/>
    <lineage>
        <taxon>Bacteria</taxon>
        <taxon>Pseudomonadati</taxon>
        <taxon>Bacteroidota</taxon>
        <taxon>Cytophagia</taxon>
        <taxon>Cytophagales</taxon>
        <taxon>Leadbetterellaceae</taxon>
        <taxon>Emticicia</taxon>
    </lineage>
</organism>
<evidence type="ECO:0000313" key="2">
    <source>
        <dbReference type="EMBL" id="RYU96449.1"/>
    </source>
</evidence>
<feature type="transmembrane region" description="Helical" evidence="1">
    <location>
        <begin position="129"/>
        <end position="150"/>
    </location>
</feature>
<dbReference type="RefSeq" id="WP_130020124.1">
    <property type="nucleotide sequence ID" value="NZ_SEWF01000007.1"/>
</dbReference>
<accession>A0A4Q5M324</accession>
<reference evidence="2 3" key="1">
    <citation type="submission" date="2019-02" db="EMBL/GenBank/DDBJ databases">
        <title>Bacterial novel species Emticicia sp. 17J42-9 isolated from soil.</title>
        <authorList>
            <person name="Jung H.-Y."/>
        </authorList>
    </citation>
    <scope>NUCLEOTIDE SEQUENCE [LARGE SCALE GENOMIC DNA]</scope>
    <source>
        <strain evidence="2 3">17J42-9</strain>
    </source>
</reference>
<feature type="transmembrane region" description="Helical" evidence="1">
    <location>
        <begin position="88"/>
        <end position="109"/>
    </location>
</feature>
<gene>
    <name evidence="2" type="ORF">EWM59_06430</name>
</gene>
<comment type="caution">
    <text evidence="2">The sequence shown here is derived from an EMBL/GenBank/DDBJ whole genome shotgun (WGS) entry which is preliminary data.</text>
</comment>
<dbReference type="OrthoDB" id="960495at2"/>
<keyword evidence="1" id="KW-0472">Membrane</keyword>
<dbReference type="Proteomes" id="UP000293162">
    <property type="component" value="Unassembled WGS sequence"/>
</dbReference>